<name>A0A4R7C710_9HYPH</name>
<dbReference type="Gene3D" id="3.30.390.50">
    <property type="entry name" value="CO dehydrogenase flavoprotein, C-terminal domain"/>
    <property type="match status" value="1"/>
</dbReference>
<dbReference type="EMBL" id="SNZR01000011">
    <property type="protein sequence ID" value="TDR93025.1"/>
    <property type="molecule type" value="Genomic_DNA"/>
</dbReference>
<dbReference type="InterPro" id="IPR016166">
    <property type="entry name" value="FAD-bd_PCMH"/>
</dbReference>
<dbReference type="PANTHER" id="PTHR42659:SF2">
    <property type="entry name" value="XANTHINE DEHYDROGENASE SUBUNIT C-RELATED"/>
    <property type="match status" value="1"/>
</dbReference>
<evidence type="ECO:0000313" key="6">
    <source>
        <dbReference type="Proteomes" id="UP000295122"/>
    </source>
</evidence>
<evidence type="ECO:0000256" key="1">
    <source>
        <dbReference type="ARBA" id="ARBA00022630"/>
    </source>
</evidence>
<dbReference type="Gene3D" id="3.30.465.10">
    <property type="match status" value="1"/>
</dbReference>
<sequence length="266" mass="27767">MYAFDYLRPASLTEAVAMLADNPEGKALSGGHTLIPAMKLRLTGPAALVDLNGLAELRGIKLEGDTLIIGALSRHHEVANSDVVKQAIPVLAEMVGTIGDPAVRHRGTIGGSLANNDPSADYAAAAMALGATVVTDRRRIAADDYFQGLFTTALEEGEIVTAVEFPIPKRMGYSKFRNPASRYALCAVCVAQTASGETRVSVIGAGADGVFRASAFEAALASDFSAKALEGLSVPPDDMASDIHADQDYRAHLVGVMARRAVAGAK</sequence>
<evidence type="ECO:0000256" key="3">
    <source>
        <dbReference type="ARBA" id="ARBA00023002"/>
    </source>
</evidence>
<dbReference type="InterPro" id="IPR016169">
    <property type="entry name" value="FAD-bd_PCMH_sub2"/>
</dbReference>
<dbReference type="PROSITE" id="PS51387">
    <property type="entry name" value="FAD_PCMH"/>
    <property type="match status" value="1"/>
</dbReference>
<protein>
    <submittedName>
        <fullName evidence="5">Carbon-monoxide dehydrogenase medium subunit</fullName>
    </submittedName>
</protein>
<keyword evidence="3" id="KW-0560">Oxidoreductase</keyword>
<dbReference type="GO" id="GO:0016491">
    <property type="term" value="F:oxidoreductase activity"/>
    <property type="evidence" value="ECO:0007669"/>
    <property type="project" value="UniProtKB-KW"/>
</dbReference>
<evidence type="ECO:0000256" key="2">
    <source>
        <dbReference type="ARBA" id="ARBA00022827"/>
    </source>
</evidence>
<evidence type="ECO:0000313" key="5">
    <source>
        <dbReference type="EMBL" id="TDR93025.1"/>
    </source>
</evidence>
<dbReference type="OrthoDB" id="9793944at2"/>
<dbReference type="InterPro" id="IPR036318">
    <property type="entry name" value="FAD-bd_PCMH-like_sf"/>
</dbReference>
<dbReference type="InterPro" id="IPR016167">
    <property type="entry name" value="FAD-bd_PCMH_sub1"/>
</dbReference>
<dbReference type="PANTHER" id="PTHR42659">
    <property type="entry name" value="XANTHINE DEHYDROGENASE SUBUNIT C-RELATED"/>
    <property type="match status" value="1"/>
</dbReference>
<reference evidence="5 6" key="1">
    <citation type="submission" date="2019-03" db="EMBL/GenBank/DDBJ databases">
        <title>Genomic Encyclopedia of Type Strains, Phase IV (KMG-IV): sequencing the most valuable type-strain genomes for metagenomic binning, comparative biology and taxonomic classification.</title>
        <authorList>
            <person name="Goeker M."/>
        </authorList>
    </citation>
    <scope>NUCLEOTIDE SEQUENCE [LARGE SCALE GENOMIC DNA]</scope>
    <source>
        <strain evidence="5 6">DSM 25903</strain>
    </source>
</reference>
<dbReference type="InterPro" id="IPR051312">
    <property type="entry name" value="Diverse_Substr_Oxidored"/>
</dbReference>
<dbReference type="SUPFAM" id="SSF55447">
    <property type="entry name" value="CO dehydrogenase flavoprotein C-terminal domain-like"/>
    <property type="match status" value="1"/>
</dbReference>
<organism evidence="5 6">
    <name type="scientific">Enterovirga rhinocerotis</name>
    <dbReference type="NCBI Taxonomy" id="1339210"/>
    <lineage>
        <taxon>Bacteria</taxon>
        <taxon>Pseudomonadati</taxon>
        <taxon>Pseudomonadota</taxon>
        <taxon>Alphaproteobacteria</taxon>
        <taxon>Hyphomicrobiales</taxon>
        <taxon>Methylobacteriaceae</taxon>
        <taxon>Enterovirga</taxon>
    </lineage>
</organism>
<keyword evidence="1" id="KW-0285">Flavoprotein</keyword>
<dbReference type="SMART" id="SM01092">
    <property type="entry name" value="CO_deh_flav_C"/>
    <property type="match status" value="1"/>
</dbReference>
<proteinExistence type="predicted"/>
<keyword evidence="2" id="KW-0274">FAD</keyword>
<keyword evidence="6" id="KW-1185">Reference proteome</keyword>
<dbReference type="Pfam" id="PF00941">
    <property type="entry name" value="FAD_binding_5"/>
    <property type="match status" value="1"/>
</dbReference>
<comment type="caution">
    <text evidence="5">The sequence shown here is derived from an EMBL/GenBank/DDBJ whole genome shotgun (WGS) entry which is preliminary data.</text>
</comment>
<dbReference type="RefSeq" id="WP_133768061.1">
    <property type="nucleotide sequence ID" value="NZ_SNZR01000011.1"/>
</dbReference>
<dbReference type="GO" id="GO:0071949">
    <property type="term" value="F:FAD binding"/>
    <property type="evidence" value="ECO:0007669"/>
    <property type="project" value="InterPro"/>
</dbReference>
<dbReference type="Gene3D" id="3.30.43.10">
    <property type="entry name" value="Uridine Diphospho-n-acetylenolpyruvylglucosamine Reductase, domain 2"/>
    <property type="match status" value="1"/>
</dbReference>
<dbReference type="InterPro" id="IPR002346">
    <property type="entry name" value="Mopterin_DH_FAD-bd"/>
</dbReference>
<dbReference type="FunFam" id="3.30.465.10:FF:000017">
    <property type="entry name" value="Xanthine dehydrogenase, FAD binding subunit"/>
    <property type="match status" value="1"/>
</dbReference>
<feature type="domain" description="FAD-binding PCMH-type" evidence="4">
    <location>
        <begin position="1"/>
        <end position="170"/>
    </location>
</feature>
<dbReference type="InterPro" id="IPR005107">
    <property type="entry name" value="CO_DH_flav_C"/>
</dbReference>
<dbReference type="AlphaFoldDB" id="A0A4R7C710"/>
<dbReference type="InterPro" id="IPR036683">
    <property type="entry name" value="CO_DH_flav_C_dom_sf"/>
</dbReference>
<gene>
    <name evidence="5" type="ORF">EV668_0272</name>
</gene>
<evidence type="ECO:0000259" key="4">
    <source>
        <dbReference type="PROSITE" id="PS51387"/>
    </source>
</evidence>
<accession>A0A4R7C710</accession>
<dbReference type="Proteomes" id="UP000295122">
    <property type="component" value="Unassembled WGS sequence"/>
</dbReference>
<dbReference type="SUPFAM" id="SSF56176">
    <property type="entry name" value="FAD-binding/transporter-associated domain-like"/>
    <property type="match status" value="1"/>
</dbReference>